<keyword evidence="5" id="KW-0130">Cell adhesion</keyword>
<evidence type="ECO:0000256" key="11">
    <source>
        <dbReference type="PROSITE-ProRule" id="PRU00076"/>
    </source>
</evidence>
<evidence type="ECO:0000256" key="5">
    <source>
        <dbReference type="ARBA" id="ARBA00022889"/>
    </source>
</evidence>
<dbReference type="Proteomes" id="UP000887581">
    <property type="component" value="Unplaced"/>
</dbReference>
<dbReference type="InterPro" id="IPR050971">
    <property type="entry name" value="Cadherin-domain_protein"/>
</dbReference>
<dbReference type="GO" id="GO:0005886">
    <property type="term" value="C:plasma membrane"/>
    <property type="evidence" value="ECO:0007669"/>
    <property type="project" value="InterPro"/>
</dbReference>
<dbReference type="GO" id="GO:0009653">
    <property type="term" value="P:anatomical structure morphogenesis"/>
    <property type="evidence" value="ECO:0007669"/>
    <property type="project" value="UniProtKB-ARBA"/>
</dbReference>
<feature type="domain" description="Laminin G" evidence="14">
    <location>
        <begin position="2390"/>
        <end position="2576"/>
    </location>
</feature>
<feature type="domain" description="Laminin G" evidence="14">
    <location>
        <begin position="2112"/>
        <end position="2325"/>
    </location>
</feature>
<feature type="disulfide bond" evidence="11">
    <location>
        <begin position="2336"/>
        <end position="2345"/>
    </location>
</feature>
<dbReference type="PROSITE" id="PS00232">
    <property type="entry name" value="CADHERIN_1"/>
    <property type="match status" value="7"/>
</dbReference>
<dbReference type="Pfam" id="PF02210">
    <property type="entry name" value="Laminin_G_2"/>
    <property type="match status" value="2"/>
</dbReference>
<feature type="transmembrane region" description="Helical" evidence="13">
    <location>
        <begin position="2592"/>
        <end position="2616"/>
    </location>
</feature>
<dbReference type="FunFam" id="2.60.40.60:FF:000061">
    <property type="entry name" value="FAT atypical cadherin 3"/>
    <property type="match status" value="1"/>
</dbReference>
<dbReference type="CDD" id="cd00054">
    <property type="entry name" value="EGF_CA"/>
    <property type="match status" value="1"/>
</dbReference>
<feature type="domain" description="Cadherin" evidence="16">
    <location>
        <begin position="865"/>
        <end position="935"/>
    </location>
</feature>
<keyword evidence="7 13" id="KW-0472">Membrane</keyword>
<dbReference type="SUPFAM" id="SSF49899">
    <property type="entry name" value="Concanavalin A-like lectins/glucanases"/>
    <property type="match status" value="2"/>
</dbReference>
<dbReference type="FunFam" id="2.60.40.60:FF:000275">
    <property type="entry name" value="Si:dkey-30k22.7"/>
    <property type="match status" value="1"/>
</dbReference>
<dbReference type="WBParaSite" id="sdigi.contig17.g1578.t1">
    <property type="protein sequence ID" value="sdigi.contig17.g1578.t1"/>
    <property type="gene ID" value="sdigi.contig17.g1578"/>
</dbReference>
<keyword evidence="8 11" id="KW-1015">Disulfide bond</keyword>
<dbReference type="PRINTS" id="PR00205">
    <property type="entry name" value="CADHERIN"/>
</dbReference>
<dbReference type="GO" id="GO:0005911">
    <property type="term" value="C:cell-cell junction"/>
    <property type="evidence" value="ECO:0007669"/>
    <property type="project" value="TreeGrafter"/>
</dbReference>
<dbReference type="PROSITE" id="PS50025">
    <property type="entry name" value="LAM_G_DOMAIN"/>
    <property type="match status" value="2"/>
</dbReference>
<dbReference type="Gene3D" id="2.60.120.200">
    <property type="match status" value="2"/>
</dbReference>
<evidence type="ECO:0000256" key="3">
    <source>
        <dbReference type="ARBA" id="ARBA00022737"/>
    </source>
</evidence>
<feature type="domain" description="Cadherin" evidence="16">
    <location>
        <begin position="1141"/>
        <end position="1246"/>
    </location>
</feature>
<evidence type="ECO:0000256" key="9">
    <source>
        <dbReference type="ARBA" id="ARBA00023180"/>
    </source>
</evidence>
<dbReference type="GO" id="GO:0005509">
    <property type="term" value="F:calcium ion binding"/>
    <property type="evidence" value="ECO:0007669"/>
    <property type="project" value="UniProtKB-UniRule"/>
</dbReference>
<dbReference type="InterPro" id="IPR015919">
    <property type="entry name" value="Cadherin-like_sf"/>
</dbReference>
<dbReference type="PROSITE" id="PS01186">
    <property type="entry name" value="EGF_2"/>
    <property type="match status" value="2"/>
</dbReference>
<feature type="domain" description="Cadherin" evidence="16">
    <location>
        <begin position="213"/>
        <end position="317"/>
    </location>
</feature>
<evidence type="ECO:0000256" key="10">
    <source>
        <dbReference type="PROSITE-ProRule" id="PRU00043"/>
    </source>
</evidence>
<evidence type="ECO:0000256" key="12">
    <source>
        <dbReference type="SAM" id="MobiDB-lite"/>
    </source>
</evidence>
<accession>A0A915PH78</accession>
<feature type="disulfide bond" evidence="11">
    <location>
        <begin position="2134"/>
        <end position="2143"/>
    </location>
</feature>
<feature type="domain" description="Cadherin" evidence="16">
    <location>
        <begin position="1437"/>
        <end position="1560"/>
    </location>
</feature>
<feature type="domain" description="Cadherin" evidence="16">
    <location>
        <begin position="317"/>
        <end position="426"/>
    </location>
</feature>
<feature type="region of interest" description="Disordered" evidence="12">
    <location>
        <begin position="2764"/>
        <end position="2788"/>
    </location>
</feature>
<keyword evidence="9" id="KW-0325">Glycoprotein</keyword>
<feature type="domain" description="EGF-like" evidence="15">
    <location>
        <begin position="2109"/>
        <end position="2144"/>
    </location>
</feature>
<dbReference type="CDD" id="cd00110">
    <property type="entry name" value="LamG"/>
    <property type="match status" value="1"/>
</dbReference>
<feature type="domain" description="Cadherin" evidence="16">
    <location>
        <begin position="1767"/>
        <end position="1868"/>
    </location>
</feature>
<dbReference type="PROSITE" id="PS50268">
    <property type="entry name" value="CADHERIN_2"/>
    <property type="match status" value="15"/>
</dbReference>
<dbReference type="InterPro" id="IPR001791">
    <property type="entry name" value="Laminin_G"/>
</dbReference>
<dbReference type="InterPro" id="IPR013320">
    <property type="entry name" value="ConA-like_dom_sf"/>
</dbReference>
<proteinExistence type="predicted"/>
<feature type="domain" description="Cadherin" evidence="16">
    <location>
        <begin position="531"/>
        <end position="629"/>
    </location>
</feature>
<feature type="domain" description="Cadherin" evidence="16">
    <location>
        <begin position="113"/>
        <end position="212"/>
    </location>
</feature>
<keyword evidence="11" id="KW-0245">EGF-like domain</keyword>
<evidence type="ECO:0000259" key="14">
    <source>
        <dbReference type="PROSITE" id="PS50025"/>
    </source>
</evidence>
<feature type="domain" description="Cadherin" evidence="16">
    <location>
        <begin position="737"/>
        <end position="831"/>
    </location>
</feature>
<keyword evidence="17" id="KW-1185">Reference proteome</keyword>
<feature type="domain" description="Cadherin" evidence="16">
    <location>
        <begin position="1671"/>
        <end position="1758"/>
    </location>
</feature>
<reference evidence="18" key="1">
    <citation type="submission" date="2022-11" db="UniProtKB">
        <authorList>
            <consortium name="WormBaseParasite"/>
        </authorList>
    </citation>
    <scope>IDENTIFICATION</scope>
</reference>
<evidence type="ECO:0000256" key="7">
    <source>
        <dbReference type="ARBA" id="ARBA00023136"/>
    </source>
</evidence>
<feature type="domain" description="Cadherin" evidence="16">
    <location>
        <begin position="1042"/>
        <end position="1140"/>
    </location>
</feature>
<evidence type="ECO:0000256" key="2">
    <source>
        <dbReference type="ARBA" id="ARBA00022692"/>
    </source>
</evidence>
<feature type="domain" description="Cadherin" evidence="16">
    <location>
        <begin position="1332"/>
        <end position="1436"/>
    </location>
</feature>
<dbReference type="PANTHER" id="PTHR24025">
    <property type="entry name" value="DESMOGLEIN FAMILY MEMBER"/>
    <property type="match status" value="1"/>
</dbReference>
<evidence type="ECO:0000259" key="15">
    <source>
        <dbReference type="PROSITE" id="PS50026"/>
    </source>
</evidence>
<dbReference type="SMART" id="SM00181">
    <property type="entry name" value="EGF"/>
    <property type="match status" value="2"/>
</dbReference>
<dbReference type="Gene3D" id="2.60.40.60">
    <property type="entry name" value="Cadherins"/>
    <property type="match status" value="15"/>
</dbReference>
<evidence type="ECO:0000256" key="4">
    <source>
        <dbReference type="ARBA" id="ARBA00022837"/>
    </source>
</evidence>
<feature type="domain" description="EGF-like" evidence="15">
    <location>
        <begin position="2316"/>
        <end position="2346"/>
    </location>
</feature>
<keyword evidence="6 13" id="KW-1133">Transmembrane helix</keyword>
<dbReference type="InterPro" id="IPR020894">
    <property type="entry name" value="Cadherin_CS"/>
</dbReference>
<keyword evidence="4 10" id="KW-0106">Calcium</keyword>
<keyword evidence="2 13" id="KW-0812">Transmembrane</keyword>
<sequence length="2900" mass="326010">MPKYPMVQLLVTVTEKSIDNLESYYEFTIKEGLPVGSIVGRIANDGTLKFELLDEDDNFMIDKNGVIRTKNEVKVSETYLDIRLEDHSYKEIFKIITVLISVTQSYNNVLFCSRNRIDLMLPENSPPGTFVGILKVNSLEGDNYPRNYTLRGHPDGISVNSATGIITATAPFDYEKRNLYQFKALSNGKQNASAECYIFLYIIDRNDNEPKFSSSSYEVKVYEDAPVGQVLLQLEIDDLDTVNEFVYEISTIGNEQSWFGIKPDGRIFLVAPLDREHIPIHQLNITVYDQRLPEKTFKGTTTVKVIVLDVNDNAPLFVSPSTFFIFQGVPSGTVIGLAHAMDPDLDHNGQLQYRILPWSHPEGLFTINPVLGYLLVREQINDEEQKDYNLLIEAKDYGISERLSTVISVTIKILASKQDLSKLKSFYHAKIPENAPVGHIVSQLISGTVTNASFKIESGNEENYFRISPTNGTITTKKRLNDAKKSDHKLTISMRFKNNAKKQISIIFIEILNINARIPRFLGGIHRTLYVGENIQATYPVTIGTLRAVPADSDLNGTLSYSLLQGNSSLFRVTPQTGDLQITEPLDRESQSRYELVLQVSDVSVPKRSSSTCTVSVIVLDVNDNAPIFEQPQYYAEVTENEPVKSNEVLLCLKALDRDDREFSMIRYSLTDADMVPFSINSKTGCIKRSEMLDREYQSDWILEVIAHDNGNFMTRSSSTVVRIRVVDQNDNTPIILNEQLDVFIPNTFKKDDVIYILSAYDLDENDVLHYNLSGPDESYFQINQSGVITVTRELIKRDYSVTAIVSDRGNLTTSVGLGFYVSEAKRFPIFEKSLQQDFMVREHESNTLITKFIVQSFNVSSGGILLSIVSGDPLHHFHLDPNSGELFTTDRVDYEFRRQYELWIAAVDQHSQPMVSYANFIVNVVDINDNKPYFEKAFYSAVVAENGESNELIAKITAKDSDSGLNGKISYSFVMDDSNTWEYFKINEESGEIFTISGLDAEHSREYLLHVIAKDHGDPQLSETVFVKVEVLDKNDNSPRFSNLFYGTVKENSLLGTPIIQVTSYDADVNSSLIYGLEGNSADSFSIDQQTGWISLAKEVDREKRSEYSVKVKAWDGLWEVRTSLTIAVEDINDNAPVFSDLFYKFSVPAHSKIFAEIGQILAVDADAELNGQVRYDLQCNSDLFMVEPSTGHIFSAASLEEFVNNTVECNAFASDYGFPPKNSNATVYIYISHFNETNGTVPYYEFALLPGVDSGTAIGRLPFSDTVMVVNDSRFTTDRNGYLFTNVALTEVSPGHRVVLSAIASNERNPVKAIVSIAFTGPNTYRPQFSFKRYEFSIQENCRSQTLVGVVVANDLDNGLNGRITYRIIYDMDTLPFAVDPTTGTVITTGHVDYEESSNYHFLIIATDSGFPSLNDTAEVVVEVVDENDNVPVFEDNYVQYTISSNSPVGTVIAHLSAVDMDSGSNALIVYHLLSDPADELPFAINATFGTLYVSSEFRYETASSYLLRVLASNSETLDTMHQGSLPESFRRGAYSEVLQVEIFVQLDVESELHFPEVQQSFKISASALKGTIIGKVEAMYLNGNNHKKISYRMVPNDLIDINGRTGEMSVKESWNGTTGVVVVQIFATGQLSRNADFRADFCNVQIELKNTKALPVLRSHYNFSLSEDSNNSINFIILEHLPPKCRLEIVEDGSGYNARQPFCISSTALHLCGPVDYEQRAGYRLQIALIQDNIIRSRTTVTVTVSNVNDNAPLLYSSASIGYILENSPPRTVIMKLHVINNDVPENQPTFKYRIADTYLSQIFAINDTTGVVSSLKSLDREKRSLYILPITISDTDIPPRLATAHLRIYVDDQDDNAAELKPRIINLGYLHEIPDVIIIHTVPVDADQVGIYNCRLPNSTQSYDMSGDCALKLSANLLETDRFPAPLLVEASNRQTNITFPIKLRIQRDTLPRSRLSFDHFHVIIELWGLERSIADSVAAFEEAFPDMVLQLLGLQHLEVDLFRIFVTVSDRHLVPVNKDIALKLLKQFFAEKHISNNIHLKQLATDMCSISAKECMYGAKCSQNITRSGKLFELIGYQTTFMVPVVLSHVSCICENDLVCDAVDSKVCDSNMRCHNGATCQPQTGSCLCVTGYTGKFCENDIDECEDKSSFLLGSIAIAGINRLHFTLTLQNGQVHLNANSKNKKKELIVEEKVNDGNWKMIRLQYKHRWVKLTVEHCDEDGFCEPCKSTRCFAAENDFEISVNAEGHGQVIHIGGMRNSIISAEQVDVANFKGCMRQIVINEFEIDEILGVLEQNIISKDDWKTCTDSNEIDICSGGTCVTDQNDRKCICKDGFDALDCRKAVEPWYISNGAVIFHLSVYMSQKIQLKKLINASLEISSRKYRRNIIDNEKEQLREIPCEESEIGDDILDDIPAQWMELDFRTALMNTVIFKIVEKRRISKIELINGSARMITKMEGAQPMEIHIASNLNDIQWHRLSIQISEDQKLFRVEVDGRGKEIRSEEQLPTLISGSLVSLSVGDNSADYGTAFNGCFRRFIVNNQAQNFDALEKNLLTQQIFKSVRQKGARRGCDQFLMNRAAMSLGWKIFWVFTGLISIFLIVSTFILVLRIIRKSLSANGGMQKKRKYWKPKFWRFIPEVNLQSRSRHINASGDVVIQRALYCGPNISQDSNGEPQNSWLSAVHDLDANASWDSVTYQSPQLLNSTSAVLFQPKIDFPSDKILKSFQPSHDKSNSMVSMESDLLNVWQLETALRDSHSFLSNPMKRHHSGCRIQESGRHRRYSHSRRKQIANENSHAYSQSGDSADIIPATYGKFSAQRPPHFARVPNLHSIRTGVIGRDSSESETDSVIASQIPHSLAPFRPPRTIFAESEDSSIDGSLNTSENLQKLAQFPNFL</sequence>
<dbReference type="FunFam" id="2.60.40.60:FF:000015">
    <property type="entry name" value="FAT atypical cadherin 1"/>
    <property type="match status" value="1"/>
</dbReference>
<dbReference type="Pfam" id="PF00028">
    <property type="entry name" value="Cadherin"/>
    <property type="match status" value="12"/>
</dbReference>
<feature type="domain" description="Cadherin" evidence="16">
    <location>
        <begin position="423"/>
        <end position="521"/>
    </location>
</feature>
<feature type="domain" description="Cadherin" evidence="16">
    <location>
        <begin position="936"/>
        <end position="1042"/>
    </location>
</feature>
<keyword evidence="3" id="KW-0677">Repeat</keyword>
<organism evidence="17 18">
    <name type="scientific">Setaria digitata</name>
    <dbReference type="NCBI Taxonomy" id="48799"/>
    <lineage>
        <taxon>Eukaryota</taxon>
        <taxon>Metazoa</taxon>
        <taxon>Ecdysozoa</taxon>
        <taxon>Nematoda</taxon>
        <taxon>Chromadorea</taxon>
        <taxon>Rhabditida</taxon>
        <taxon>Spirurina</taxon>
        <taxon>Spiruromorpha</taxon>
        <taxon>Filarioidea</taxon>
        <taxon>Setariidae</taxon>
        <taxon>Setaria</taxon>
    </lineage>
</organism>
<comment type="subcellular location">
    <subcellularLocation>
        <location evidence="1">Membrane</location>
    </subcellularLocation>
</comment>
<evidence type="ECO:0000313" key="17">
    <source>
        <dbReference type="Proteomes" id="UP000887581"/>
    </source>
</evidence>
<evidence type="ECO:0000256" key="6">
    <source>
        <dbReference type="ARBA" id="ARBA00022989"/>
    </source>
</evidence>
<name>A0A915PH78_9BILA</name>
<dbReference type="GO" id="GO:0007156">
    <property type="term" value="P:homophilic cell adhesion via plasma membrane adhesion molecules"/>
    <property type="evidence" value="ECO:0007669"/>
    <property type="project" value="InterPro"/>
</dbReference>
<dbReference type="PANTHER" id="PTHR24025:SF23">
    <property type="entry name" value="NEURAL-CADHERIN"/>
    <property type="match status" value="1"/>
</dbReference>
<dbReference type="CDD" id="cd11304">
    <property type="entry name" value="Cadherin_repeat"/>
    <property type="match status" value="13"/>
</dbReference>
<evidence type="ECO:0000313" key="18">
    <source>
        <dbReference type="WBParaSite" id="sdigi.contig17.g1578.t1"/>
    </source>
</evidence>
<dbReference type="Gene3D" id="2.10.25.10">
    <property type="entry name" value="Laminin"/>
    <property type="match status" value="1"/>
</dbReference>
<protein>
    <submittedName>
        <fullName evidence="18">Uncharacterized protein</fullName>
    </submittedName>
</protein>
<dbReference type="PROSITE" id="PS00022">
    <property type="entry name" value="EGF_1"/>
    <property type="match status" value="1"/>
</dbReference>
<comment type="caution">
    <text evidence="11">Lacks conserved residue(s) required for the propagation of feature annotation.</text>
</comment>
<feature type="domain" description="Cadherin" evidence="16">
    <location>
        <begin position="630"/>
        <end position="736"/>
    </location>
</feature>
<dbReference type="SUPFAM" id="SSF49313">
    <property type="entry name" value="Cadherin-like"/>
    <property type="match status" value="16"/>
</dbReference>
<evidence type="ECO:0000256" key="1">
    <source>
        <dbReference type="ARBA" id="ARBA00004370"/>
    </source>
</evidence>
<dbReference type="PROSITE" id="PS50026">
    <property type="entry name" value="EGF_3"/>
    <property type="match status" value="2"/>
</dbReference>
<evidence type="ECO:0000259" key="16">
    <source>
        <dbReference type="PROSITE" id="PS50268"/>
    </source>
</evidence>
<evidence type="ECO:0000256" key="13">
    <source>
        <dbReference type="SAM" id="Phobius"/>
    </source>
</evidence>
<dbReference type="FunFam" id="2.60.40.60:FF:000035">
    <property type="entry name" value="Protocadherin Fat 3"/>
    <property type="match status" value="1"/>
</dbReference>
<evidence type="ECO:0000256" key="8">
    <source>
        <dbReference type="ARBA" id="ARBA00023157"/>
    </source>
</evidence>
<dbReference type="InterPro" id="IPR000742">
    <property type="entry name" value="EGF"/>
</dbReference>
<dbReference type="SMART" id="SM00112">
    <property type="entry name" value="CA"/>
    <property type="match status" value="15"/>
</dbReference>
<dbReference type="InterPro" id="IPR002126">
    <property type="entry name" value="Cadherin-like_dom"/>
</dbReference>
<dbReference type="SMART" id="SM00282">
    <property type="entry name" value="LamG"/>
    <property type="match status" value="2"/>
</dbReference>